<accession>A0A162ZPJ7</accession>
<organism evidence="1 2">
    <name type="scientific">Phycomyces blakesleeanus (strain ATCC 8743b / DSM 1359 / FGSC 10004 / NBRC 33097 / NRRL 1555)</name>
    <dbReference type="NCBI Taxonomy" id="763407"/>
    <lineage>
        <taxon>Eukaryota</taxon>
        <taxon>Fungi</taxon>
        <taxon>Fungi incertae sedis</taxon>
        <taxon>Mucoromycota</taxon>
        <taxon>Mucoromycotina</taxon>
        <taxon>Mucoromycetes</taxon>
        <taxon>Mucorales</taxon>
        <taxon>Phycomycetaceae</taxon>
        <taxon>Phycomyces</taxon>
    </lineage>
</organism>
<dbReference type="InParanoid" id="A0A162ZPJ7"/>
<evidence type="ECO:0000313" key="1">
    <source>
        <dbReference type="EMBL" id="OAD68251.1"/>
    </source>
</evidence>
<evidence type="ECO:0000313" key="2">
    <source>
        <dbReference type="Proteomes" id="UP000077315"/>
    </source>
</evidence>
<protein>
    <submittedName>
        <fullName evidence="1">Uncharacterized protein</fullName>
    </submittedName>
</protein>
<sequence>MFSIPLQTFTYGESYVYVFLSALLKCTKINSELDIVILVDSNFITITTSKNSDNKQARAQIFQKIITISRLSLYRISLYRDLTILYWPIIRKNYLNPDRKLSICTPLFASSVCFLLKWCKFPEFQGSMLFESEKIGYFDQHSSNCNIINLEEVDHNVSHQVT</sequence>
<proteinExistence type="predicted"/>
<name>A0A162ZPJ7_PHYB8</name>
<reference evidence="2" key="1">
    <citation type="submission" date="2015-06" db="EMBL/GenBank/DDBJ databases">
        <title>Expansion of signal transduction pathways in fungi by whole-genome duplication.</title>
        <authorList>
            <consortium name="DOE Joint Genome Institute"/>
            <person name="Corrochano L.M."/>
            <person name="Kuo A."/>
            <person name="Marcet-Houben M."/>
            <person name="Polaino S."/>
            <person name="Salamov A."/>
            <person name="Villalobos J.M."/>
            <person name="Alvarez M.I."/>
            <person name="Avalos J."/>
            <person name="Benito E.P."/>
            <person name="Benoit I."/>
            <person name="Burger G."/>
            <person name="Camino L.P."/>
            <person name="Canovas D."/>
            <person name="Cerda-Olmedo E."/>
            <person name="Cheng J.-F."/>
            <person name="Dominguez A."/>
            <person name="Elias M."/>
            <person name="Eslava A.P."/>
            <person name="Glaser F."/>
            <person name="Grimwood J."/>
            <person name="Gutierrez G."/>
            <person name="Heitman J."/>
            <person name="Henrissat B."/>
            <person name="Iturriaga E.A."/>
            <person name="Lang B.F."/>
            <person name="Lavin J.L."/>
            <person name="Lee S."/>
            <person name="Li W."/>
            <person name="Lindquist E."/>
            <person name="Lopez-Garcia S."/>
            <person name="Luque E.M."/>
            <person name="Marcos A.T."/>
            <person name="Martin J."/>
            <person name="McCluskey K."/>
            <person name="Medina H.R."/>
            <person name="Miralles-Duran A."/>
            <person name="Miyazaki A."/>
            <person name="Munoz-Torres E."/>
            <person name="Oguiza J.A."/>
            <person name="Ohm R."/>
            <person name="Olmedo M."/>
            <person name="Orejas M."/>
            <person name="Ortiz-Castellanos L."/>
            <person name="Pisabarro A.G."/>
            <person name="Rodriguez-Romero J."/>
            <person name="Ruiz-Herrera J."/>
            <person name="Ruiz-Vazquez R."/>
            <person name="Sanz C."/>
            <person name="Schackwitz W."/>
            <person name="Schmutz J."/>
            <person name="Shahriari M."/>
            <person name="Shelest E."/>
            <person name="Silva-Franco F."/>
            <person name="Soanes D."/>
            <person name="Syed K."/>
            <person name="Tagua V.G."/>
            <person name="Talbot N.J."/>
            <person name="Thon M."/>
            <person name="De vries R.P."/>
            <person name="Wiebenga A."/>
            <person name="Yadav J.S."/>
            <person name="Braun E.L."/>
            <person name="Baker S."/>
            <person name="Garre V."/>
            <person name="Horwitz B."/>
            <person name="Torres-Martinez S."/>
            <person name="Idnurm A."/>
            <person name="Herrera-Estrella A."/>
            <person name="Gabaldon T."/>
            <person name="Grigoriev I.V."/>
        </authorList>
    </citation>
    <scope>NUCLEOTIDE SEQUENCE [LARGE SCALE GENOMIC DNA]</scope>
    <source>
        <strain evidence="2">NRRL 1555(-)</strain>
    </source>
</reference>
<dbReference type="GeneID" id="28997885"/>
<dbReference type="VEuPathDB" id="FungiDB:PHYBLDRAFT_173259"/>
<dbReference type="RefSeq" id="XP_018286291.1">
    <property type="nucleotide sequence ID" value="XM_018436979.1"/>
</dbReference>
<dbReference type="AlphaFoldDB" id="A0A162ZPJ7"/>
<dbReference type="Proteomes" id="UP000077315">
    <property type="component" value="Unassembled WGS sequence"/>
</dbReference>
<gene>
    <name evidence="1" type="ORF">PHYBLDRAFT_173259</name>
</gene>
<keyword evidence="2" id="KW-1185">Reference proteome</keyword>
<dbReference type="EMBL" id="KV440995">
    <property type="protein sequence ID" value="OAD68251.1"/>
    <property type="molecule type" value="Genomic_DNA"/>
</dbReference>